<organism evidence="2 3">
    <name type="scientific">Marinobacter daqiaonensis</name>
    <dbReference type="NCBI Taxonomy" id="650891"/>
    <lineage>
        <taxon>Bacteria</taxon>
        <taxon>Pseudomonadati</taxon>
        <taxon>Pseudomonadota</taxon>
        <taxon>Gammaproteobacteria</taxon>
        <taxon>Pseudomonadales</taxon>
        <taxon>Marinobacteraceae</taxon>
        <taxon>Marinobacter</taxon>
    </lineage>
</organism>
<dbReference type="AlphaFoldDB" id="A0A1I6HWY1"/>
<dbReference type="EMBL" id="FOYW01000001">
    <property type="protein sequence ID" value="SFR58927.1"/>
    <property type="molecule type" value="Genomic_DNA"/>
</dbReference>
<dbReference type="RefSeq" id="WP_139229925.1">
    <property type="nucleotide sequence ID" value="NZ_FOYW01000001.1"/>
</dbReference>
<evidence type="ECO:0000313" key="2">
    <source>
        <dbReference type="EMBL" id="SFR58927.1"/>
    </source>
</evidence>
<dbReference type="OrthoDB" id="6347382at2"/>
<dbReference type="STRING" id="650891.SAMN05216203_1619"/>
<name>A0A1I6HWY1_9GAMM</name>
<accession>A0A1I6HWY1</accession>
<protein>
    <recommendedName>
        <fullName evidence="4">Beta-barrel porin 2</fullName>
    </recommendedName>
</protein>
<evidence type="ECO:0000256" key="1">
    <source>
        <dbReference type="SAM" id="MobiDB-lite"/>
    </source>
</evidence>
<feature type="compositionally biased region" description="Polar residues" evidence="1">
    <location>
        <begin position="184"/>
        <end position="204"/>
    </location>
</feature>
<keyword evidence="3" id="KW-1185">Reference proteome</keyword>
<evidence type="ECO:0008006" key="4">
    <source>
        <dbReference type="Google" id="ProtNLM"/>
    </source>
</evidence>
<feature type="region of interest" description="Disordered" evidence="1">
    <location>
        <begin position="166"/>
        <end position="216"/>
    </location>
</feature>
<reference evidence="2 3" key="1">
    <citation type="submission" date="2016-10" db="EMBL/GenBank/DDBJ databases">
        <authorList>
            <person name="de Groot N.N."/>
        </authorList>
    </citation>
    <scope>NUCLEOTIDE SEQUENCE [LARGE SCALE GENOMIC DNA]</scope>
    <source>
        <strain evidence="2 3">CGMCC 1.9167</strain>
    </source>
</reference>
<proteinExistence type="predicted"/>
<dbReference type="Proteomes" id="UP000198644">
    <property type="component" value="Unassembled WGS sequence"/>
</dbReference>
<sequence length="436" mass="47965">MEEVRCPRFFPRGVAVFLFPLVIPMVGLQAAESSFTATTTLFSDVTHTRGETDDDTRGGVGASGDLGAQFQSGAHNLNARYGATVETERSSLGPRDDNAVRFRGSSRYSFFEPGNRFDFNAGHSARSVRNDTGFSLDPAAYSTQNAVNAGAGLWFYPGKLTSLRVSGQGGKTWETDNVEEGRSANASAAIQRQVSERSTLSLTGGRSWEEQDESEDVTLDTASLGLDTRLENGAFSLSAGVSRAETDSFENDAVIGSVSRNWRTDLTNTRFGYDRSQSSYLLDLVLSPITKFGIEDEFSVRVQGVTVTDALSLVHTTRRICSLCTLNLVVRGAREEAAESGNETWEYLAGTRLDLAVDQARTVSLDYSWQGDAFTERSSIDDEIHRFSVIYSEQLTELATWGASFDTAFTRGVTDREQYRARVFITLGWEGLEREW</sequence>
<evidence type="ECO:0000313" key="3">
    <source>
        <dbReference type="Proteomes" id="UP000198644"/>
    </source>
</evidence>
<gene>
    <name evidence="2" type="ORF">SAMN05216203_1619</name>
</gene>